<dbReference type="AlphaFoldDB" id="B6YTV6"/>
<dbReference type="PROSITE" id="PS01278">
    <property type="entry name" value="MTTASE_RADICAL"/>
    <property type="match status" value="1"/>
</dbReference>
<dbReference type="SMART" id="SM00729">
    <property type="entry name" value="Elp3"/>
    <property type="match status" value="1"/>
</dbReference>
<evidence type="ECO:0000259" key="13">
    <source>
        <dbReference type="PROSITE" id="PS51449"/>
    </source>
</evidence>
<dbReference type="GO" id="GO:0035598">
    <property type="term" value="F:tRNA (N(6)-L-threonylcarbamoyladenosine(37)-C(2))-methylthiotransferase activity"/>
    <property type="evidence" value="ECO:0007669"/>
    <property type="project" value="UniProtKB-UniRule"/>
</dbReference>
<feature type="domain" description="Radical SAM core" evidence="14">
    <location>
        <begin position="134"/>
        <end position="363"/>
    </location>
</feature>
<dbReference type="SFLD" id="SFLDG01061">
    <property type="entry name" value="methylthiotransferase"/>
    <property type="match status" value="1"/>
</dbReference>
<evidence type="ECO:0000256" key="7">
    <source>
        <dbReference type="ARBA" id="ARBA00022723"/>
    </source>
</evidence>
<evidence type="ECO:0000256" key="9">
    <source>
        <dbReference type="ARBA" id="ARBA00023014"/>
    </source>
</evidence>
<dbReference type="GO" id="GO:0051539">
    <property type="term" value="F:4 iron, 4 sulfur cluster binding"/>
    <property type="evidence" value="ECO:0007669"/>
    <property type="project" value="UniProtKB-UniRule"/>
</dbReference>
<keyword evidence="8 11" id="KW-0408">Iron</keyword>
<dbReference type="PANTHER" id="PTHR11918:SF45">
    <property type="entry name" value="THREONYLCARBAMOYLADENOSINE TRNA METHYLTHIOTRANSFERASE"/>
    <property type="match status" value="1"/>
</dbReference>
<dbReference type="InterPro" id="IPR023404">
    <property type="entry name" value="rSAM_horseshoe"/>
</dbReference>
<evidence type="ECO:0000256" key="10">
    <source>
        <dbReference type="ARBA" id="ARBA00051661"/>
    </source>
</evidence>
<name>B6YTV6_THEON</name>
<dbReference type="InterPro" id="IPR013848">
    <property type="entry name" value="Methylthiotransferase_N"/>
</dbReference>
<dbReference type="GeneID" id="7018596"/>
<evidence type="ECO:0000313" key="16">
    <source>
        <dbReference type="Proteomes" id="UP000002727"/>
    </source>
</evidence>
<evidence type="ECO:0000256" key="4">
    <source>
        <dbReference type="ARBA" id="ARBA00022679"/>
    </source>
</evidence>
<evidence type="ECO:0000313" key="15">
    <source>
        <dbReference type="EMBL" id="ACJ17047.1"/>
    </source>
</evidence>
<keyword evidence="5 11" id="KW-0949">S-adenosyl-L-methionine</keyword>
<dbReference type="SFLD" id="SFLDS00029">
    <property type="entry name" value="Radical_SAM"/>
    <property type="match status" value="1"/>
</dbReference>
<comment type="function">
    <text evidence="1 11">Catalyzes the methylthiolation of N6-threonylcarbamoyladenosine (t(6)A), leading to the formation of 2-methylthio-N6-threonylcarbamoyladenosine (ms(2)t(6)A) at position 37 in tRNAs that read codons beginning with adenine.</text>
</comment>
<organism evidence="15 16">
    <name type="scientific">Thermococcus onnurineus (strain NA1)</name>
    <dbReference type="NCBI Taxonomy" id="523850"/>
    <lineage>
        <taxon>Archaea</taxon>
        <taxon>Methanobacteriati</taxon>
        <taxon>Methanobacteriota</taxon>
        <taxon>Thermococci</taxon>
        <taxon>Thermococcales</taxon>
        <taxon>Thermococcaceae</taxon>
        <taxon>Thermococcus</taxon>
    </lineage>
</organism>
<dbReference type="Gene3D" id="3.40.50.12160">
    <property type="entry name" value="Methylthiotransferase, N-terminal domain"/>
    <property type="match status" value="1"/>
</dbReference>
<dbReference type="Pfam" id="PF01938">
    <property type="entry name" value="TRAM"/>
    <property type="match status" value="1"/>
</dbReference>
<dbReference type="Proteomes" id="UP000002727">
    <property type="component" value="Chromosome"/>
</dbReference>
<feature type="domain" description="MTTase N-terminal" evidence="13">
    <location>
        <begin position="2"/>
        <end position="110"/>
    </location>
</feature>
<dbReference type="PATRIC" id="fig|523850.10.peg.1570"/>
<dbReference type="InterPro" id="IPR038135">
    <property type="entry name" value="Methylthiotransferase_N_sf"/>
</dbReference>
<dbReference type="KEGG" id="ton:TON_1557"/>
<proteinExistence type="inferred from homology"/>
<evidence type="ECO:0000256" key="1">
    <source>
        <dbReference type="ARBA" id="ARBA00002399"/>
    </source>
</evidence>
<dbReference type="eggNOG" id="arCOG01358">
    <property type="taxonomic scope" value="Archaea"/>
</dbReference>
<dbReference type="SUPFAM" id="SSF102114">
    <property type="entry name" value="Radical SAM enzymes"/>
    <property type="match status" value="1"/>
</dbReference>
<dbReference type="PROSITE" id="PS51918">
    <property type="entry name" value="RADICAL_SAM"/>
    <property type="match status" value="1"/>
</dbReference>
<dbReference type="PROSITE" id="PS50926">
    <property type="entry name" value="TRAM"/>
    <property type="match status" value="1"/>
</dbReference>
<dbReference type="PANTHER" id="PTHR11918">
    <property type="entry name" value="RADICAL SAM PROTEINS"/>
    <property type="match status" value="1"/>
</dbReference>
<dbReference type="Gene3D" id="3.80.30.20">
    <property type="entry name" value="tm_1862 like domain"/>
    <property type="match status" value="1"/>
</dbReference>
<dbReference type="InterPro" id="IPR020612">
    <property type="entry name" value="Methylthiotransferase_CS"/>
</dbReference>
<dbReference type="RefSeq" id="WP_012572519.1">
    <property type="nucleotide sequence ID" value="NC_011529.1"/>
</dbReference>
<accession>B6YTV6</accession>
<dbReference type="InterPro" id="IPR005839">
    <property type="entry name" value="Methylthiotransferase"/>
</dbReference>
<dbReference type="FunFam" id="3.80.30.20:FF:000002">
    <property type="entry name" value="threonylcarbamoyladenosine tRNA methylthiotransferase isoform X2"/>
    <property type="match status" value="1"/>
</dbReference>
<keyword evidence="3 11" id="KW-0004">4Fe-4S</keyword>
<comment type="similarity">
    <text evidence="2 11">Belongs to the methylthiotransferase family. CDKAL1 subfamily.</text>
</comment>
<dbReference type="FunFam" id="3.40.50.12160:FF:000017">
    <property type="entry name" value="Threonylcarbamoyladenosine tRNA methylthiotransferase"/>
    <property type="match status" value="1"/>
</dbReference>
<dbReference type="InterPro" id="IPR002792">
    <property type="entry name" value="TRAM_dom"/>
</dbReference>
<dbReference type="InterPro" id="IPR007197">
    <property type="entry name" value="rSAM"/>
</dbReference>
<gene>
    <name evidence="15" type="ordered locus">TON_1557</name>
</gene>
<dbReference type="CDD" id="cd01335">
    <property type="entry name" value="Radical_SAM"/>
    <property type="match status" value="1"/>
</dbReference>
<evidence type="ECO:0000256" key="6">
    <source>
        <dbReference type="ARBA" id="ARBA00022694"/>
    </source>
</evidence>
<dbReference type="SFLD" id="SFLDG01082">
    <property type="entry name" value="B12-binding_domain_containing"/>
    <property type="match status" value="1"/>
</dbReference>
<reference evidence="15 16" key="1">
    <citation type="journal article" date="2008" name="J. Bacteriol.">
        <title>The complete genome sequence of Thermococcus onnurineus NA1 reveals a mixed heterotrophic and carboxydotrophic metabolism.</title>
        <authorList>
            <person name="Lee H.S."/>
            <person name="Kang S.G."/>
            <person name="Bae S.S."/>
            <person name="Lim J.K."/>
            <person name="Cho Y."/>
            <person name="Kim Y.J."/>
            <person name="Jeon J.H."/>
            <person name="Cha S.S."/>
            <person name="Kwon K.K."/>
            <person name="Kim H.T."/>
            <person name="Park C.J."/>
            <person name="Lee H.W."/>
            <person name="Kim S.I."/>
            <person name="Chun J."/>
            <person name="Colwell R.R."/>
            <person name="Kim S.J."/>
            <person name="Lee J.H."/>
        </authorList>
    </citation>
    <scope>NUCLEOTIDE SEQUENCE [LARGE SCALE GENOMIC DNA]</scope>
    <source>
        <strain evidence="15 16">NA1</strain>
    </source>
</reference>
<evidence type="ECO:0000256" key="5">
    <source>
        <dbReference type="ARBA" id="ARBA00022691"/>
    </source>
</evidence>
<dbReference type="HOGENOM" id="CLU_018697_4_2_2"/>
<keyword evidence="4 11" id="KW-0808">Transferase</keyword>
<dbReference type="Pfam" id="PF04055">
    <property type="entry name" value="Radical_SAM"/>
    <property type="match status" value="1"/>
</dbReference>
<dbReference type="STRING" id="523850.TON_1557"/>
<keyword evidence="7 11" id="KW-0479">Metal-binding</keyword>
<sequence>MIKVHVETYGCTRNKADAEIMEAILLRAGYELVETPESADYVVVNTCAVKDPTEKHMRERIKELLDSGKRVIVTGCLTHVNPDIIDPRVSGILGVKSIDRIAEAIDLAERDGKLVSVEGWRERSLDKLGLPRLWRSGVAFVVPISEGCLNACTYCATRFARGVLKSYKPELVVKWVKEALARGYREIQLSSEDTGCYGFDIGTNLAELLDEITSIEGEFRIRVGMMNPNHAIKFLDELIEAYQDEKVYKFLHLPVQSGDNEVLRRMGRTYTVEEFEEIVNEFRRKIPGLNLNTDIIVGFPGETEEAFQNTVELVKRVRPDKINVSRYSPRPGTIAAKWKQLPGWKVKERSRLLHRLRLQIAYEINQNYVGREIEVLIHGEGKKGGVEGRTFNYKDIILDGGAPGELINARVTWAGSTYLKGTVLH</sequence>
<feature type="domain" description="TRAM" evidence="12">
    <location>
        <begin position="366"/>
        <end position="425"/>
    </location>
</feature>
<comment type="cofactor">
    <cofactor evidence="11">
        <name>[4Fe-4S] cluster</name>
        <dbReference type="ChEBI" id="CHEBI:49883"/>
    </cofactor>
    <text evidence="11">Binds 1 or 2 [4Fe-4S] cluster. One cluster is coordinated with 3 cysteines and an exchangeable S-adenosyl-L-methionine.</text>
</comment>
<keyword evidence="6 11" id="KW-0819">tRNA processing</keyword>
<dbReference type="EC" id="2.8.4.5" evidence="11"/>
<evidence type="ECO:0000256" key="3">
    <source>
        <dbReference type="ARBA" id="ARBA00022485"/>
    </source>
</evidence>
<dbReference type="InterPro" id="IPR058240">
    <property type="entry name" value="rSAM_sf"/>
</dbReference>
<dbReference type="NCBIfam" id="TIGR00089">
    <property type="entry name" value="MiaB/RimO family radical SAM methylthiotransferase"/>
    <property type="match status" value="1"/>
</dbReference>
<comment type="catalytic activity">
    <reaction evidence="10 11">
        <text>N(6)-L-threonylcarbamoyladenosine(37) in tRNA + (sulfur carrier)-SH + AH2 + 2 S-adenosyl-L-methionine = 2-methylsulfanyl-N(6)-L-threonylcarbamoyladenosine(37) in tRNA + (sulfur carrier)-H + 5'-deoxyadenosine + L-methionine + A + S-adenosyl-L-homocysteine + 2 H(+)</text>
        <dbReference type="Rhea" id="RHEA:37075"/>
        <dbReference type="Rhea" id="RHEA-COMP:10163"/>
        <dbReference type="Rhea" id="RHEA-COMP:11092"/>
        <dbReference type="Rhea" id="RHEA-COMP:14737"/>
        <dbReference type="Rhea" id="RHEA-COMP:14739"/>
        <dbReference type="ChEBI" id="CHEBI:13193"/>
        <dbReference type="ChEBI" id="CHEBI:15378"/>
        <dbReference type="ChEBI" id="CHEBI:17319"/>
        <dbReference type="ChEBI" id="CHEBI:17499"/>
        <dbReference type="ChEBI" id="CHEBI:29917"/>
        <dbReference type="ChEBI" id="CHEBI:57844"/>
        <dbReference type="ChEBI" id="CHEBI:57856"/>
        <dbReference type="ChEBI" id="CHEBI:59789"/>
        <dbReference type="ChEBI" id="CHEBI:64428"/>
        <dbReference type="ChEBI" id="CHEBI:74418"/>
        <dbReference type="ChEBI" id="CHEBI:74420"/>
        <dbReference type="EC" id="2.8.4.5"/>
    </reaction>
</comment>
<evidence type="ECO:0000256" key="8">
    <source>
        <dbReference type="ARBA" id="ARBA00023004"/>
    </source>
</evidence>
<protein>
    <recommendedName>
        <fullName evidence="11">tRNA-t(6)A37 methylthiotransferase</fullName>
        <ecNumber evidence="11">2.8.4.5</ecNumber>
    </recommendedName>
</protein>
<dbReference type="InterPro" id="IPR006638">
    <property type="entry name" value="Elp3/MiaA/NifB-like_rSAM"/>
</dbReference>
<evidence type="ECO:0000256" key="11">
    <source>
        <dbReference type="RuleBase" id="RU368081"/>
    </source>
</evidence>
<dbReference type="InterPro" id="IPR006466">
    <property type="entry name" value="MiaB-like_arc_euk"/>
</dbReference>
<evidence type="ECO:0000259" key="12">
    <source>
        <dbReference type="PROSITE" id="PS50926"/>
    </source>
</evidence>
<evidence type="ECO:0000256" key="2">
    <source>
        <dbReference type="ARBA" id="ARBA00008616"/>
    </source>
</evidence>
<keyword evidence="9 11" id="KW-0411">Iron-sulfur</keyword>
<dbReference type="PROSITE" id="PS51449">
    <property type="entry name" value="MTTASE_N"/>
    <property type="match status" value="1"/>
</dbReference>
<dbReference type="EMBL" id="CP000855">
    <property type="protein sequence ID" value="ACJ17047.1"/>
    <property type="molecule type" value="Genomic_DNA"/>
</dbReference>
<dbReference type="NCBIfam" id="TIGR01578">
    <property type="entry name" value="MiaB-like-B"/>
    <property type="match status" value="1"/>
</dbReference>
<keyword evidence="16" id="KW-1185">Reference proteome</keyword>
<dbReference type="GO" id="GO:0046872">
    <property type="term" value="F:metal ion binding"/>
    <property type="evidence" value="ECO:0007669"/>
    <property type="project" value="UniProtKB-UniRule"/>
</dbReference>
<dbReference type="Pfam" id="PF00919">
    <property type="entry name" value="UPF0004"/>
    <property type="match status" value="1"/>
</dbReference>
<evidence type="ECO:0000259" key="14">
    <source>
        <dbReference type="PROSITE" id="PS51918"/>
    </source>
</evidence>
<dbReference type="OrthoDB" id="372134at2157"/>